<evidence type="ECO:0000313" key="15">
    <source>
        <dbReference type="EMBL" id="EKD00763.1"/>
    </source>
</evidence>
<feature type="transmembrane region" description="Helical" evidence="14">
    <location>
        <begin position="137"/>
        <end position="154"/>
    </location>
</feature>
<evidence type="ECO:0000256" key="14">
    <source>
        <dbReference type="SAM" id="Phobius"/>
    </source>
</evidence>
<comment type="similarity">
    <text evidence="2">Belongs to the ERG28 family.</text>
</comment>
<dbReference type="GO" id="GO:0005789">
    <property type="term" value="C:endoplasmic reticulum membrane"/>
    <property type="evidence" value="ECO:0007669"/>
    <property type="project" value="UniProtKB-SubCell"/>
</dbReference>
<keyword evidence="9" id="KW-0443">Lipid metabolism</keyword>
<proteinExistence type="inferred from homology"/>
<feature type="transmembrane region" description="Helical" evidence="14">
    <location>
        <begin position="160"/>
        <end position="183"/>
    </location>
</feature>
<keyword evidence="6" id="KW-0752">Steroid biosynthesis</keyword>
<dbReference type="EMBL" id="AMBO01000334">
    <property type="protein sequence ID" value="EKD00763.1"/>
    <property type="molecule type" value="Genomic_DNA"/>
</dbReference>
<evidence type="ECO:0000256" key="8">
    <source>
        <dbReference type="ARBA" id="ARBA00023011"/>
    </source>
</evidence>
<comment type="caution">
    <text evidence="15">The sequence shown here is derived from an EMBL/GenBank/DDBJ whole genome shotgun (WGS) entry which is preliminary data.</text>
</comment>
<dbReference type="FunCoup" id="K1VVE8">
    <property type="interactions" value="131"/>
</dbReference>
<dbReference type="STRING" id="1220162.K1VVE8"/>
<dbReference type="GO" id="GO:0016126">
    <property type="term" value="P:sterol biosynthetic process"/>
    <property type="evidence" value="ECO:0007669"/>
    <property type="project" value="UniProtKB-KW"/>
</dbReference>
<evidence type="ECO:0000256" key="12">
    <source>
        <dbReference type="ARBA" id="ARBA00023221"/>
    </source>
</evidence>
<feature type="compositionally biased region" description="Gly residues" evidence="13">
    <location>
        <begin position="1"/>
        <end position="10"/>
    </location>
</feature>
<keyword evidence="8" id="KW-0756">Sterol biosynthesis</keyword>
<comment type="subcellular location">
    <subcellularLocation>
        <location evidence="1">Endoplasmic reticulum membrane</location>
        <topology evidence="1">Multi-pass membrane protein</topology>
    </subcellularLocation>
</comment>
<dbReference type="InParanoid" id="K1VVE8"/>
<evidence type="ECO:0000313" key="16">
    <source>
        <dbReference type="Proteomes" id="UP000006757"/>
    </source>
</evidence>
<protein>
    <submittedName>
        <fullName evidence="15">Ergosterol biosynthesis-related protein</fullName>
    </submittedName>
</protein>
<keyword evidence="16" id="KW-1185">Reference proteome</keyword>
<keyword evidence="3" id="KW-0444">Lipid biosynthesis</keyword>
<keyword evidence="11" id="KW-1207">Sterol metabolism</keyword>
<dbReference type="GO" id="GO:0030674">
    <property type="term" value="F:protein-macromolecule adaptor activity"/>
    <property type="evidence" value="ECO:0007669"/>
    <property type="project" value="TreeGrafter"/>
</dbReference>
<evidence type="ECO:0000256" key="10">
    <source>
        <dbReference type="ARBA" id="ARBA00023136"/>
    </source>
</evidence>
<keyword evidence="12" id="KW-0753">Steroid metabolism</keyword>
<evidence type="ECO:0000256" key="11">
    <source>
        <dbReference type="ARBA" id="ARBA00023166"/>
    </source>
</evidence>
<evidence type="ECO:0000256" key="3">
    <source>
        <dbReference type="ARBA" id="ARBA00022516"/>
    </source>
</evidence>
<dbReference type="Proteomes" id="UP000006757">
    <property type="component" value="Unassembled WGS sequence"/>
</dbReference>
<dbReference type="Pfam" id="PF03694">
    <property type="entry name" value="Erg28"/>
    <property type="match status" value="1"/>
</dbReference>
<keyword evidence="7 14" id="KW-1133">Transmembrane helix</keyword>
<feature type="region of interest" description="Disordered" evidence="13">
    <location>
        <begin position="1"/>
        <end position="45"/>
    </location>
</feature>
<evidence type="ECO:0000256" key="2">
    <source>
        <dbReference type="ARBA" id="ARBA00005377"/>
    </source>
</evidence>
<evidence type="ECO:0000256" key="5">
    <source>
        <dbReference type="ARBA" id="ARBA00022824"/>
    </source>
</evidence>
<organism evidence="15 16">
    <name type="scientific">Trichosporon asahii var. asahii (strain CBS 8904)</name>
    <name type="common">Yeast</name>
    <dbReference type="NCBI Taxonomy" id="1220162"/>
    <lineage>
        <taxon>Eukaryota</taxon>
        <taxon>Fungi</taxon>
        <taxon>Dikarya</taxon>
        <taxon>Basidiomycota</taxon>
        <taxon>Agaricomycotina</taxon>
        <taxon>Tremellomycetes</taxon>
        <taxon>Trichosporonales</taxon>
        <taxon>Trichosporonaceae</taxon>
        <taxon>Trichosporon</taxon>
    </lineage>
</organism>
<evidence type="ECO:0000256" key="4">
    <source>
        <dbReference type="ARBA" id="ARBA00022692"/>
    </source>
</evidence>
<dbReference type="AlphaFoldDB" id="K1VVE8"/>
<accession>K1VVE8</accession>
<keyword evidence="5" id="KW-0256">Endoplasmic reticulum</keyword>
<evidence type="ECO:0000256" key="1">
    <source>
        <dbReference type="ARBA" id="ARBA00004477"/>
    </source>
</evidence>
<dbReference type="HOGENOM" id="CLU_1355520_0_0_1"/>
<evidence type="ECO:0000256" key="6">
    <source>
        <dbReference type="ARBA" id="ARBA00022955"/>
    </source>
</evidence>
<dbReference type="OrthoDB" id="6485510at2759"/>
<feature type="compositionally biased region" description="Low complexity" evidence="13">
    <location>
        <begin position="29"/>
        <end position="44"/>
    </location>
</feature>
<evidence type="ECO:0000256" key="7">
    <source>
        <dbReference type="ARBA" id="ARBA00022989"/>
    </source>
</evidence>
<sequence length="202" mass="21585">MSQSDDGGGSEISVEGRLRASTQRPRTPGAARQQAASQGQGRSAPVQLADIEPPIVVPDFDIGPPSLSSRPPCLLLRLELTTDLPQPPVGGGILPYWLLITSIASIYNVAQNYVTLKQSKEIYSGKEEQMTPLAGRLFGAWTAMAAAIRLLAAYDISNKGLYDLGIVAFGVATFHFVSEWLVFGTVKPNRASIGPLVIGCEF</sequence>
<dbReference type="PANTHER" id="PTHR15451:SF19">
    <property type="entry name" value="ERGOSTEROL BIOSYNTHETIC PROTEIN 28 HOMOLOG"/>
    <property type="match status" value="1"/>
</dbReference>
<reference evidence="15 16" key="1">
    <citation type="journal article" date="2012" name="Eukaryot. Cell">
        <title>Genome sequence of the Trichosporon asahii environmental strain CBS 8904.</title>
        <authorList>
            <person name="Yang R.Y."/>
            <person name="Li H.T."/>
            <person name="Zhu H."/>
            <person name="Zhou G.P."/>
            <person name="Wang M."/>
            <person name="Wang L."/>
        </authorList>
    </citation>
    <scope>NUCLEOTIDE SEQUENCE [LARGE SCALE GENOMIC DNA]</scope>
    <source>
        <strain evidence="15 16">CBS 8904</strain>
    </source>
</reference>
<dbReference type="eggNOG" id="KOG3455">
    <property type="taxonomic scope" value="Eukaryota"/>
</dbReference>
<feature type="transmembrane region" description="Helical" evidence="14">
    <location>
        <begin position="94"/>
        <end position="116"/>
    </location>
</feature>
<evidence type="ECO:0000256" key="9">
    <source>
        <dbReference type="ARBA" id="ARBA00023098"/>
    </source>
</evidence>
<dbReference type="InterPro" id="IPR005352">
    <property type="entry name" value="Erg28"/>
</dbReference>
<gene>
    <name evidence="15" type="ORF">A1Q2_04955</name>
</gene>
<keyword evidence="10 14" id="KW-0472">Membrane</keyword>
<dbReference type="PANTHER" id="PTHR15451">
    <property type="entry name" value="ERGOSTEROL BIOSYNTHETIC PROTEIN 28-RELATED"/>
    <property type="match status" value="1"/>
</dbReference>
<keyword evidence="4 14" id="KW-0812">Transmembrane</keyword>
<evidence type="ECO:0000256" key="13">
    <source>
        <dbReference type="SAM" id="MobiDB-lite"/>
    </source>
</evidence>
<name>K1VVE8_TRIAC</name>